<feature type="region of interest" description="Disordered" evidence="1">
    <location>
        <begin position="347"/>
        <end position="399"/>
    </location>
</feature>
<evidence type="ECO:0000259" key="2">
    <source>
        <dbReference type="PROSITE" id="PS50222"/>
    </source>
</evidence>
<feature type="compositionally biased region" description="Low complexity" evidence="1">
    <location>
        <begin position="246"/>
        <end position="255"/>
    </location>
</feature>
<dbReference type="AlphaFoldDB" id="A0A9Q1GE93"/>
<dbReference type="Proteomes" id="UP001152622">
    <property type="component" value="Chromosome 1"/>
</dbReference>
<dbReference type="InterPro" id="IPR011992">
    <property type="entry name" value="EF-hand-dom_pair"/>
</dbReference>
<protein>
    <recommendedName>
        <fullName evidence="2">EF-hand domain-containing protein</fullName>
    </recommendedName>
</protein>
<keyword evidence="4" id="KW-1185">Reference proteome</keyword>
<sequence>MAETRGENSRVVRYRAAPVCRATDRGGLCRRGLSGRLGGHWSYRGLWGGNRPLQHLDRAGHPAHSTPALYTDAASPSYLSFVSGAVLWDRGLYHYTDSSPTDGAPSLCHRFHAHMNASPGDLRPPGFLSSHPRPMLPHLGQTQRRQALSAPRIRRCTDSRRGLQPWSSKRLQWDTGKPCMPPSPPPSRASPDHLVSPTPSNAGQPATIPSPTQPPAHPSLSPPTPSLVQTIALHEEDEDWRDGNLSAPSAAASSPGWGQRPSSEVKEVVTPVTPVTPDLYLSDFSRPPSSQFSRNSGFSSIRGSVLSGISVRSSSSCLSALASSCSSLGPLPDQPLDPLQTLSKSSLMFAPGNHSDGDRFGPSRPGRDSLASDPRGGPARPGATAPSTLPGQMSRRWPVLPPISPLRGASETEWSPSSQVSCTESDVFEELDAIMQRTGSCLSQERSSSSHADCSSPGTVLSQRADSLVLGCDSGRLGSLSRVQLLLLDHPDAVEPFPPVPDCGLPSTDSMGHQNGDAGGTYRMLRGDWSTDRQIAKPDAGVVAPLTPAGCVEGAGLRRCGTSGAEGQSIHAAASSEDRASQLSSCFQQSFLSDSAPVTVGSGRDSCQPIGFSRPLEAPEEEEPHPDPGCQGRVKPRRGSWKLEHLLQEKRRTDERRKAKALHIYSKLKERGTAESQTDGCNSHSRFEDFDFLAKYCIFSQEKLSLYKQAFEAVDSDGDGYLTCFQVLLALKEIVPPEVLSDSEEIYVYRILEMVDFRVTEGLTDLRLFAVVASLAQKLASLDHKWCISSDFMRSLIGKLDFRTVEMKLYRAKRLFLFLLETQAGVSPAQEGFLSAEQLLVELRAGGIRPEHEEVVTSQLRRLKSLDLLDFLAHLPLFLLIHSSVIANPLDDTRSL</sequence>
<proteinExistence type="predicted"/>
<dbReference type="OrthoDB" id="2121618at2759"/>
<accession>A0A9Q1GE93</accession>
<feature type="domain" description="EF-hand" evidence="2">
    <location>
        <begin position="702"/>
        <end position="737"/>
    </location>
</feature>
<evidence type="ECO:0000313" key="4">
    <source>
        <dbReference type="Proteomes" id="UP001152622"/>
    </source>
</evidence>
<gene>
    <name evidence="3" type="ORF">SKAU_G00027290</name>
</gene>
<feature type="region of interest" description="Disordered" evidence="1">
    <location>
        <begin position="596"/>
        <end position="636"/>
    </location>
</feature>
<feature type="compositionally biased region" description="Pro residues" evidence="1">
    <location>
        <begin position="179"/>
        <end position="188"/>
    </location>
</feature>
<feature type="region of interest" description="Disordered" evidence="1">
    <location>
        <begin position="129"/>
        <end position="226"/>
    </location>
</feature>
<dbReference type="EMBL" id="JAINUF010000001">
    <property type="protein sequence ID" value="KAJ8381951.1"/>
    <property type="molecule type" value="Genomic_DNA"/>
</dbReference>
<organism evidence="3 4">
    <name type="scientific">Synaphobranchus kaupii</name>
    <name type="common">Kaup's arrowtooth eel</name>
    <dbReference type="NCBI Taxonomy" id="118154"/>
    <lineage>
        <taxon>Eukaryota</taxon>
        <taxon>Metazoa</taxon>
        <taxon>Chordata</taxon>
        <taxon>Craniata</taxon>
        <taxon>Vertebrata</taxon>
        <taxon>Euteleostomi</taxon>
        <taxon>Actinopterygii</taxon>
        <taxon>Neopterygii</taxon>
        <taxon>Teleostei</taxon>
        <taxon>Anguilliformes</taxon>
        <taxon>Synaphobranchidae</taxon>
        <taxon>Synaphobranchus</taxon>
    </lineage>
</organism>
<feature type="region of interest" description="Disordered" evidence="1">
    <location>
        <begin position="241"/>
        <end position="270"/>
    </location>
</feature>
<reference evidence="3" key="1">
    <citation type="journal article" date="2023" name="Science">
        <title>Genome structures resolve the early diversification of teleost fishes.</title>
        <authorList>
            <person name="Parey E."/>
            <person name="Louis A."/>
            <person name="Montfort J."/>
            <person name="Bouchez O."/>
            <person name="Roques C."/>
            <person name="Iampietro C."/>
            <person name="Lluch J."/>
            <person name="Castinel A."/>
            <person name="Donnadieu C."/>
            <person name="Desvignes T."/>
            <person name="Floi Bucao C."/>
            <person name="Jouanno E."/>
            <person name="Wen M."/>
            <person name="Mejri S."/>
            <person name="Dirks R."/>
            <person name="Jansen H."/>
            <person name="Henkel C."/>
            <person name="Chen W.J."/>
            <person name="Zahm M."/>
            <person name="Cabau C."/>
            <person name="Klopp C."/>
            <person name="Thompson A.W."/>
            <person name="Robinson-Rechavi M."/>
            <person name="Braasch I."/>
            <person name="Lecointre G."/>
            <person name="Bobe J."/>
            <person name="Postlethwait J.H."/>
            <person name="Berthelot C."/>
            <person name="Roest Crollius H."/>
            <person name="Guiguen Y."/>
        </authorList>
    </citation>
    <scope>NUCLEOTIDE SEQUENCE</scope>
    <source>
        <strain evidence="3">WJC10195</strain>
    </source>
</reference>
<evidence type="ECO:0000256" key="1">
    <source>
        <dbReference type="SAM" id="MobiDB-lite"/>
    </source>
</evidence>
<dbReference type="InterPro" id="IPR002048">
    <property type="entry name" value="EF_hand_dom"/>
</dbReference>
<dbReference type="GO" id="GO:0005509">
    <property type="term" value="F:calcium ion binding"/>
    <property type="evidence" value="ECO:0007669"/>
    <property type="project" value="InterPro"/>
</dbReference>
<dbReference type="SUPFAM" id="SSF47473">
    <property type="entry name" value="EF-hand"/>
    <property type="match status" value="1"/>
</dbReference>
<dbReference type="PANTHER" id="PTHR35538">
    <property type="entry name" value="LIG_CHAN-GLU_BD DOMAIN-CONTAINING PROTEIN"/>
    <property type="match status" value="1"/>
</dbReference>
<dbReference type="PANTHER" id="PTHR35538:SF6">
    <property type="entry name" value="EF-HAND DOMAIN-CONTAINING PROTEIN"/>
    <property type="match status" value="1"/>
</dbReference>
<feature type="compositionally biased region" description="Basic and acidic residues" evidence="1">
    <location>
        <begin position="355"/>
        <end position="367"/>
    </location>
</feature>
<comment type="caution">
    <text evidence="3">The sequence shown here is derived from an EMBL/GenBank/DDBJ whole genome shotgun (WGS) entry which is preliminary data.</text>
</comment>
<dbReference type="PROSITE" id="PS50222">
    <property type="entry name" value="EF_HAND_2"/>
    <property type="match status" value="1"/>
</dbReference>
<feature type="compositionally biased region" description="Pro residues" evidence="1">
    <location>
        <begin position="211"/>
        <end position="225"/>
    </location>
</feature>
<feature type="compositionally biased region" description="Polar residues" evidence="1">
    <location>
        <begin position="197"/>
        <end position="210"/>
    </location>
</feature>
<name>A0A9Q1GE93_SYNKA</name>
<evidence type="ECO:0000313" key="3">
    <source>
        <dbReference type="EMBL" id="KAJ8381951.1"/>
    </source>
</evidence>